<feature type="region of interest" description="Disordered" evidence="9">
    <location>
        <begin position="1"/>
        <end position="70"/>
    </location>
</feature>
<evidence type="ECO:0000256" key="4">
    <source>
        <dbReference type="ARBA" id="ARBA00022527"/>
    </source>
</evidence>
<dbReference type="FunFam" id="3.90.810.10:FF:000001">
    <property type="entry name" value="Non-specific serine/threonine protein kinase"/>
    <property type="match status" value="1"/>
</dbReference>
<dbReference type="GO" id="GO:0005737">
    <property type="term" value="C:cytoplasm"/>
    <property type="evidence" value="ECO:0007669"/>
    <property type="project" value="UniProtKB-SubCell"/>
</dbReference>
<dbReference type="FunFam" id="1.10.510.10:FF:000011">
    <property type="entry name" value="Non-specific serine/threonine protein kinase"/>
    <property type="match status" value="1"/>
</dbReference>
<feature type="domain" description="Protein kinase" evidence="10">
    <location>
        <begin position="213"/>
        <end position="479"/>
    </location>
</feature>
<proteinExistence type="predicted"/>
<dbReference type="Pfam" id="PF00786">
    <property type="entry name" value="PBD"/>
    <property type="match status" value="1"/>
</dbReference>
<dbReference type="InterPro" id="IPR000719">
    <property type="entry name" value="Prot_kinase_dom"/>
</dbReference>
<keyword evidence="13" id="KW-1185">Reference proteome</keyword>
<dbReference type="PANTHER" id="PTHR45832">
    <property type="entry name" value="SERINE/THREONINE-PROTEIN KINASE SAMKA-RELATED-RELATED"/>
    <property type="match status" value="1"/>
</dbReference>
<protein>
    <recommendedName>
        <fullName evidence="2">non-specific serine/threonine protein kinase</fullName>
        <ecNumber evidence="2">2.7.11.1</ecNumber>
    </recommendedName>
</protein>
<dbReference type="CDD" id="cd01093">
    <property type="entry name" value="CRIB_PAK_like"/>
    <property type="match status" value="1"/>
</dbReference>
<evidence type="ECO:0000256" key="3">
    <source>
        <dbReference type="ARBA" id="ARBA00022490"/>
    </source>
</evidence>
<dbReference type="SMART" id="SM00285">
    <property type="entry name" value="PBD"/>
    <property type="match status" value="1"/>
</dbReference>
<name>A0A4W6FH64_LATCA</name>
<dbReference type="PROSITE" id="PS50108">
    <property type="entry name" value="CRIB"/>
    <property type="match status" value="1"/>
</dbReference>
<dbReference type="Ensembl" id="ENSLCAT00010051058.1">
    <property type="protein sequence ID" value="ENSLCAP00010049793.1"/>
    <property type="gene ID" value="ENSLCAG00010023183.1"/>
</dbReference>
<dbReference type="AlphaFoldDB" id="A0A4W6FH64"/>
<keyword evidence="8" id="KW-0067">ATP-binding</keyword>
<dbReference type="Gene3D" id="3.90.810.10">
    <property type="entry name" value="CRIB domain"/>
    <property type="match status" value="1"/>
</dbReference>
<organism evidence="12 13">
    <name type="scientific">Lates calcarifer</name>
    <name type="common">Barramundi</name>
    <name type="synonym">Holocentrus calcarifer</name>
    <dbReference type="NCBI Taxonomy" id="8187"/>
    <lineage>
        <taxon>Eukaryota</taxon>
        <taxon>Metazoa</taxon>
        <taxon>Chordata</taxon>
        <taxon>Craniata</taxon>
        <taxon>Vertebrata</taxon>
        <taxon>Euteleostomi</taxon>
        <taxon>Actinopterygii</taxon>
        <taxon>Neopterygii</taxon>
        <taxon>Teleostei</taxon>
        <taxon>Neoteleostei</taxon>
        <taxon>Acanthomorphata</taxon>
        <taxon>Carangaria</taxon>
        <taxon>Carangaria incertae sedis</taxon>
        <taxon>Centropomidae</taxon>
        <taxon>Lates</taxon>
    </lineage>
</organism>
<dbReference type="Gene3D" id="3.30.200.20">
    <property type="entry name" value="Phosphorylase Kinase, domain 1"/>
    <property type="match status" value="1"/>
</dbReference>
<dbReference type="InterPro" id="IPR051931">
    <property type="entry name" value="PAK3-like"/>
</dbReference>
<evidence type="ECO:0000256" key="8">
    <source>
        <dbReference type="ARBA" id="ARBA00022840"/>
    </source>
</evidence>
<keyword evidence="6" id="KW-0547">Nucleotide-binding</keyword>
<feature type="compositionally biased region" description="Acidic residues" evidence="9">
    <location>
        <begin position="174"/>
        <end position="183"/>
    </location>
</feature>
<dbReference type="Gene3D" id="1.10.510.10">
    <property type="entry name" value="Transferase(Phosphotransferase) domain 1"/>
    <property type="match status" value="1"/>
</dbReference>
<reference evidence="12" key="3">
    <citation type="submission" date="2025-09" db="UniProtKB">
        <authorList>
            <consortium name="Ensembl"/>
        </authorList>
    </citation>
    <scope>IDENTIFICATION</scope>
</reference>
<dbReference type="InterPro" id="IPR008271">
    <property type="entry name" value="Ser/Thr_kinase_AS"/>
</dbReference>
<dbReference type="GO" id="GO:0005524">
    <property type="term" value="F:ATP binding"/>
    <property type="evidence" value="ECO:0007669"/>
    <property type="project" value="UniProtKB-KW"/>
</dbReference>
<dbReference type="InterPro" id="IPR000095">
    <property type="entry name" value="CRIB_dom"/>
</dbReference>
<evidence type="ECO:0000256" key="1">
    <source>
        <dbReference type="ARBA" id="ARBA00004496"/>
    </source>
</evidence>
<dbReference type="PROSITE" id="PS50011">
    <property type="entry name" value="PROTEIN_KINASE_DOM"/>
    <property type="match status" value="1"/>
</dbReference>
<sequence length="503" mass="56102">MSDNGEVEDKPPAPPMRNTSTMIGSCNKDPAPLNHGSKPLPPNPEDKKKKDRSIRFILTGGGDKTYKKKERPEISLPSDFEHTIHVGFDAVTGEFTGMPEQWARLLQTSNITKLEQKKNPQAVLDVLKFYDSKETANSQKYMSFTGTHTHTHSLSVSPQSAKAVSETPAIATVSEDEDEDEAEPPPVIAPRPEHTKSIFPSSPPVLSVCLSLHPLVVFYSHVTLSFSFRNPSLLLFFPQSEPAVKSHVSLFSQVAIKQMNLQQQPKKELIINEILVMRENKNPNIVNYLDSYLVGDELWVVMEYLAGGSLTDVVTETCMDEAQIAAVCRECLQALEFLHSNQVIHRDIKSDNILLGMDGSVKLTDFGFCAQITPEQSKRSTMVGTPYWMAPEVVTRKAYGPKVDIWSLGIMAIEMVEGEPPYLNENPLRALYLIATNGTPELQNPEKLSTIFRDFLNRCLEMDVEKRGSAKELLQHQFLKMAKPLSSLTPLILAAKEAAKNNR</sequence>
<dbReference type="InterPro" id="IPR011009">
    <property type="entry name" value="Kinase-like_dom_sf"/>
</dbReference>
<dbReference type="InterPro" id="IPR033923">
    <property type="entry name" value="PAK_BD"/>
</dbReference>
<dbReference type="PROSITE" id="PS00108">
    <property type="entry name" value="PROTEIN_KINASE_ST"/>
    <property type="match status" value="1"/>
</dbReference>
<reference evidence="13" key="1">
    <citation type="submission" date="2015-09" db="EMBL/GenBank/DDBJ databases">
        <authorList>
            <person name="Sai Rama Sridatta P."/>
        </authorList>
    </citation>
    <scope>NUCLEOTIDE SEQUENCE [LARGE SCALE GENOMIC DNA]</scope>
</reference>
<dbReference type="SUPFAM" id="SSF56112">
    <property type="entry name" value="Protein kinase-like (PK-like)"/>
    <property type="match status" value="1"/>
</dbReference>
<evidence type="ECO:0000313" key="12">
    <source>
        <dbReference type="Ensembl" id="ENSLCAP00010049793.1"/>
    </source>
</evidence>
<evidence type="ECO:0000256" key="7">
    <source>
        <dbReference type="ARBA" id="ARBA00022777"/>
    </source>
</evidence>
<evidence type="ECO:0000256" key="5">
    <source>
        <dbReference type="ARBA" id="ARBA00022679"/>
    </source>
</evidence>
<dbReference type="GO" id="GO:0004674">
    <property type="term" value="F:protein serine/threonine kinase activity"/>
    <property type="evidence" value="ECO:0007669"/>
    <property type="project" value="UniProtKB-KW"/>
</dbReference>
<keyword evidence="4" id="KW-0723">Serine/threonine-protein kinase</keyword>
<keyword evidence="3" id="KW-0963">Cytoplasm</keyword>
<reference evidence="12" key="2">
    <citation type="submission" date="2025-08" db="UniProtKB">
        <authorList>
            <consortium name="Ensembl"/>
        </authorList>
    </citation>
    <scope>IDENTIFICATION</scope>
</reference>
<evidence type="ECO:0000256" key="6">
    <source>
        <dbReference type="ARBA" id="ARBA00022741"/>
    </source>
</evidence>
<keyword evidence="5" id="KW-0808">Transferase</keyword>
<comment type="subcellular location">
    <subcellularLocation>
        <location evidence="1">Cytoplasm</location>
    </subcellularLocation>
</comment>
<keyword evidence="7" id="KW-0418">Kinase</keyword>
<dbReference type="PANTHER" id="PTHR45832:SF10">
    <property type="entry name" value="NON-SPECIFIC SERINE_THREONINE PROTEIN KINASE"/>
    <property type="match status" value="1"/>
</dbReference>
<dbReference type="Proteomes" id="UP000314980">
    <property type="component" value="Unassembled WGS sequence"/>
</dbReference>
<dbReference type="EC" id="2.7.11.1" evidence="2"/>
<evidence type="ECO:0000259" key="10">
    <source>
        <dbReference type="PROSITE" id="PS50011"/>
    </source>
</evidence>
<evidence type="ECO:0000259" key="11">
    <source>
        <dbReference type="PROSITE" id="PS50108"/>
    </source>
</evidence>
<evidence type="ECO:0000256" key="2">
    <source>
        <dbReference type="ARBA" id="ARBA00012513"/>
    </source>
</evidence>
<evidence type="ECO:0000256" key="9">
    <source>
        <dbReference type="SAM" id="MobiDB-lite"/>
    </source>
</evidence>
<dbReference type="GeneTree" id="ENSGT00950000182988"/>
<dbReference type="InterPro" id="IPR036936">
    <property type="entry name" value="CRIB_dom_sf"/>
</dbReference>
<dbReference type="Pfam" id="PF00069">
    <property type="entry name" value="Pkinase"/>
    <property type="match status" value="1"/>
</dbReference>
<evidence type="ECO:0000313" key="13">
    <source>
        <dbReference type="Proteomes" id="UP000314980"/>
    </source>
</evidence>
<accession>A0A4W6FH64</accession>
<feature type="region of interest" description="Disordered" evidence="9">
    <location>
        <begin position="172"/>
        <end position="193"/>
    </location>
</feature>
<feature type="domain" description="CRIB" evidence="11">
    <location>
        <begin position="74"/>
        <end position="87"/>
    </location>
</feature>
<dbReference type="SMART" id="SM00220">
    <property type="entry name" value="S_TKc"/>
    <property type="match status" value="1"/>
</dbReference>